<evidence type="ECO:0000313" key="2">
    <source>
        <dbReference type="EMBL" id="SHO63032.1"/>
    </source>
</evidence>
<dbReference type="AlphaFoldDB" id="A0A1M7ZDW4"/>
<evidence type="ECO:0000256" key="1">
    <source>
        <dbReference type="SAM" id="MobiDB-lite"/>
    </source>
</evidence>
<proteinExistence type="predicted"/>
<dbReference type="EMBL" id="FRXO01000002">
    <property type="protein sequence ID" value="SHO63032.1"/>
    <property type="molecule type" value="Genomic_DNA"/>
</dbReference>
<gene>
    <name evidence="2" type="ORF">SAMN02745172_01248</name>
</gene>
<dbReference type="STRING" id="1123029.SAMN02745172_01248"/>
<dbReference type="RefSeq" id="WP_073626632.1">
    <property type="nucleotide sequence ID" value="NZ_FRXO01000002.1"/>
</dbReference>
<accession>A0A1M7ZDW4</accession>
<reference evidence="2 3" key="1">
    <citation type="submission" date="2016-12" db="EMBL/GenBank/DDBJ databases">
        <authorList>
            <person name="Song W.-J."/>
            <person name="Kurnit D.M."/>
        </authorList>
    </citation>
    <scope>NUCLEOTIDE SEQUENCE [LARGE SCALE GENOMIC DNA]</scope>
    <source>
        <strain evidence="2 3">DSM 19599</strain>
    </source>
</reference>
<dbReference type="Proteomes" id="UP000186406">
    <property type="component" value="Unassembled WGS sequence"/>
</dbReference>
<feature type="region of interest" description="Disordered" evidence="1">
    <location>
        <begin position="97"/>
        <end position="177"/>
    </location>
</feature>
<evidence type="ECO:0008006" key="4">
    <source>
        <dbReference type="Google" id="ProtNLM"/>
    </source>
</evidence>
<protein>
    <recommendedName>
        <fullName evidence="4">Cell division protein FtsL</fullName>
    </recommendedName>
</protein>
<sequence>MMRRFPYGRLLSVLLALATIVVAAFAFEEKRDSAHAASQLAKLKREIAREHEKIADLKAEWALLDQPSRLQGIAMRYGDVLHLQFLDPKQIGTLADIPERPPEPEIPAEGASHGAQARASGGQTAGGQMAANPAPVHRDAIDALVTGSIGAVPNDPAAAAQDDTEEEDGGNPLSATE</sequence>
<dbReference type="OrthoDB" id="7165680at2"/>
<organism evidence="2 3">
    <name type="scientific">Pseudoxanthobacter soli DSM 19599</name>
    <dbReference type="NCBI Taxonomy" id="1123029"/>
    <lineage>
        <taxon>Bacteria</taxon>
        <taxon>Pseudomonadati</taxon>
        <taxon>Pseudomonadota</taxon>
        <taxon>Alphaproteobacteria</taxon>
        <taxon>Hyphomicrobiales</taxon>
        <taxon>Segnochrobactraceae</taxon>
        <taxon>Pseudoxanthobacter</taxon>
    </lineage>
</organism>
<evidence type="ECO:0000313" key="3">
    <source>
        <dbReference type="Proteomes" id="UP000186406"/>
    </source>
</evidence>
<keyword evidence="3" id="KW-1185">Reference proteome</keyword>
<name>A0A1M7ZDW4_9HYPH</name>